<evidence type="ECO:0000259" key="7">
    <source>
        <dbReference type="PROSITE" id="PS51085"/>
    </source>
</evidence>
<proteinExistence type="predicted"/>
<keyword evidence="3" id="KW-0479">Metal-binding</keyword>
<sequence>MSRSALRLRVSEIADVDDDIRAVTLVPEVGQRLSGFPPGSHIGVQWREGRSNFYSLTNDGHDPDAYRIAVHRRDDGAGGSRWVHQLQVGEVVRATPPRSAFAPAASGRHHILISGGVGLTPMISHARWHRTWGGSFEAWHVGPENEILAELRAVTGGFVSTFKCREDFWSEFAQRLVDAPFGSHIYTCGPAGMIADVAEAAHQRGWAAGRVHSESFGVPAVDGEPFTAVAQRSGLRIAVGADTPLLDALESAGIATSSMCRNGVCGKCLTRVVNGRVDHRDSYLSVAEREAQDVMMPCVSRALDEEVVLDL</sequence>
<dbReference type="GO" id="GO:0051213">
    <property type="term" value="F:dioxygenase activity"/>
    <property type="evidence" value="ECO:0007669"/>
    <property type="project" value="UniProtKB-KW"/>
</dbReference>
<evidence type="ECO:0000256" key="6">
    <source>
        <dbReference type="ARBA" id="ARBA00023014"/>
    </source>
</evidence>
<accession>A0A2P2C8M5</accession>
<evidence type="ECO:0000256" key="1">
    <source>
        <dbReference type="ARBA" id="ARBA00022630"/>
    </source>
</evidence>
<dbReference type="PRINTS" id="PR00409">
    <property type="entry name" value="PHDIOXRDTASE"/>
</dbReference>
<name>A0A2P2C8M5_9ZZZZ</name>
<evidence type="ECO:0000256" key="2">
    <source>
        <dbReference type="ARBA" id="ARBA00022714"/>
    </source>
</evidence>
<dbReference type="Gene3D" id="2.40.30.10">
    <property type="entry name" value="Translation factors"/>
    <property type="match status" value="1"/>
</dbReference>
<dbReference type="AlphaFoldDB" id="A0A2P2C8M5"/>
<dbReference type="InterPro" id="IPR054582">
    <property type="entry name" value="DmmA-like_N"/>
</dbReference>
<dbReference type="EMBL" id="CZKA01000045">
    <property type="protein sequence ID" value="CUR58346.1"/>
    <property type="molecule type" value="Genomic_DNA"/>
</dbReference>
<dbReference type="SUPFAM" id="SSF54292">
    <property type="entry name" value="2Fe-2S ferredoxin-like"/>
    <property type="match status" value="1"/>
</dbReference>
<dbReference type="InterPro" id="IPR017927">
    <property type="entry name" value="FAD-bd_FR_type"/>
</dbReference>
<evidence type="ECO:0000256" key="5">
    <source>
        <dbReference type="ARBA" id="ARBA00023004"/>
    </source>
</evidence>
<feature type="domain" description="FAD-binding FR-type" evidence="8">
    <location>
        <begin position="3"/>
        <end position="104"/>
    </location>
</feature>
<organism evidence="9">
    <name type="scientific">metagenome</name>
    <dbReference type="NCBI Taxonomy" id="256318"/>
    <lineage>
        <taxon>unclassified sequences</taxon>
        <taxon>metagenomes</taxon>
    </lineage>
</organism>
<dbReference type="Pfam" id="PF00111">
    <property type="entry name" value="Fer2"/>
    <property type="match status" value="1"/>
</dbReference>
<dbReference type="InterPro" id="IPR012675">
    <property type="entry name" value="Beta-grasp_dom_sf"/>
</dbReference>
<dbReference type="SUPFAM" id="SSF52343">
    <property type="entry name" value="Ferredoxin reductase-like, C-terminal NADP-linked domain"/>
    <property type="match status" value="1"/>
</dbReference>
<keyword evidence="2" id="KW-0001">2Fe-2S</keyword>
<dbReference type="Gene3D" id="3.10.20.30">
    <property type="match status" value="1"/>
</dbReference>
<keyword evidence="4" id="KW-0560">Oxidoreductase</keyword>
<dbReference type="GO" id="GO:0046872">
    <property type="term" value="F:metal ion binding"/>
    <property type="evidence" value="ECO:0007669"/>
    <property type="project" value="UniProtKB-KW"/>
</dbReference>
<dbReference type="PROSITE" id="PS51085">
    <property type="entry name" value="2FE2S_FER_2"/>
    <property type="match status" value="1"/>
</dbReference>
<keyword evidence="6" id="KW-0411">Iron-sulfur</keyword>
<dbReference type="GO" id="GO:0051537">
    <property type="term" value="F:2 iron, 2 sulfur cluster binding"/>
    <property type="evidence" value="ECO:0007669"/>
    <property type="project" value="UniProtKB-KW"/>
</dbReference>
<dbReference type="InterPro" id="IPR050415">
    <property type="entry name" value="MRET"/>
</dbReference>
<evidence type="ECO:0000313" key="9">
    <source>
        <dbReference type="EMBL" id="CUR58346.1"/>
    </source>
</evidence>
<dbReference type="InterPro" id="IPR001041">
    <property type="entry name" value="2Fe-2S_ferredoxin-type"/>
</dbReference>
<feature type="domain" description="2Fe-2S ferredoxin-type" evidence="7">
    <location>
        <begin position="224"/>
        <end position="311"/>
    </location>
</feature>
<dbReference type="Gene3D" id="3.40.50.80">
    <property type="entry name" value="Nucleotide-binding domain of ferredoxin-NADP reductase (FNR) module"/>
    <property type="match status" value="1"/>
</dbReference>
<evidence type="ECO:0000256" key="3">
    <source>
        <dbReference type="ARBA" id="ARBA00022723"/>
    </source>
</evidence>
<dbReference type="CDD" id="cd00207">
    <property type="entry name" value="fer2"/>
    <property type="match status" value="1"/>
</dbReference>
<keyword evidence="5" id="KW-0408">Iron</keyword>
<dbReference type="SUPFAM" id="SSF63380">
    <property type="entry name" value="Riboflavin synthase domain-like"/>
    <property type="match status" value="1"/>
</dbReference>
<dbReference type="PANTHER" id="PTHR47354:SF1">
    <property type="entry name" value="CARNITINE MONOOXYGENASE REDUCTASE SUBUNIT"/>
    <property type="match status" value="1"/>
</dbReference>
<dbReference type="Pfam" id="PF22290">
    <property type="entry name" value="DmmA-like_N"/>
    <property type="match status" value="1"/>
</dbReference>
<protein>
    <submittedName>
        <fullName evidence="9">Putative Phthalate 4,5-dioxygenase</fullName>
    </submittedName>
</protein>
<evidence type="ECO:0000256" key="4">
    <source>
        <dbReference type="ARBA" id="ARBA00023002"/>
    </source>
</evidence>
<dbReference type="InterPro" id="IPR017938">
    <property type="entry name" value="Riboflavin_synthase-like_b-brl"/>
</dbReference>
<evidence type="ECO:0000259" key="8">
    <source>
        <dbReference type="PROSITE" id="PS51384"/>
    </source>
</evidence>
<keyword evidence="9" id="KW-0223">Dioxygenase</keyword>
<reference evidence="9" key="1">
    <citation type="submission" date="2015-08" db="EMBL/GenBank/DDBJ databases">
        <authorList>
            <person name="Babu N.S."/>
            <person name="Beckwith C.J."/>
            <person name="Beseler K.G."/>
            <person name="Brison A."/>
            <person name="Carone J.V."/>
            <person name="Caskin T.P."/>
            <person name="Diamond M."/>
            <person name="Durham M.E."/>
            <person name="Foxe J.M."/>
            <person name="Go M."/>
            <person name="Henderson B.A."/>
            <person name="Jones I.B."/>
            <person name="McGettigan J.A."/>
            <person name="Micheletti S.J."/>
            <person name="Nasrallah M.E."/>
            <person name="Ortiz D."/>
            <person name="Piller C.R."/>
            <person name="Privatt S.R."/>
            <person name="Schneider S.L."/>
            <person name="Sharp S."/>
            <person name="Smith T.C."/>
            <person name="Stanton J.D."/>
            <person name="Ullery H.E."/>
            <person name="Wilson R.J."/>
            <person name="Serrano M.G."/>
            <person name="Buck G."/>
            <person name="Lee V."/>
            <person name="Wang Y."/>
            <person name="Carvalho R."/>
            <person name="Voegtly L."/>
            <person name="Shi R."/>
            <person name="Duckworth R."/>
            <person name="Johnson A."/>
            <person name="Loviza R."/>
            <person name="Walstead R."/>
            <person name="Shah Z."/>
            <person name="Kiflezghi M."/>
            <person name="Wade K."/>
            <person name="Ball S.L."/>
            <person name="Bradley K.W."/>
            <person name="Asai D.J."/>
            <person name="Bowman C.A."/>
            <person name="Russell D.A."/>
            <person name="Pope W.H."/>
            <person name="Jacobs-Sera D."/>
            <person name="Hendrix R.W."/>
            <person name="Hatfull G.F."/>
        </authorList>
    </citation>
    <scope>NUCLEOTIDE SEQUENCE</scope>
</reference>
<dbReference type="InterPro" id="IPR039261">
    <property type="entry name" value="FNR_nucleotide-bd"/>
</dbReference>
<dbReference type="InterPro" id="IPR036010">
    <property type="entry name" value="2Fe-2S_ferredoxin-like_sf"/>
</dbReference>
<dbReference type="PANTHER" id="PTHR47354">
    <property type="entry name" value="NADH OXIDOREDUCTASE HCR"/>
    <property type="match status" value="1"/>
</dbReference>
<gene>
    <name evidence="9" type="ORF">NOCA250009</name>
</gene>
<dbReference type="PROSITE" id="PS51384">
    <property type="entry name" value="FAD_FR"/>
    <property type="match status" value="1"/>
</dbReference>
<keyword evidence="1" id="KW-0285">Flavoprotein</keyword>
<dbReference type="CDD" id="cd06185">
    <property type="entry name" value="PDR_like"/>
    <property type="match status" value="1"/>
</dbReference>